<dbReference type="AlphaFoldDB" id="A0A2W5DBB8"/>
<keyword evidence="1" id="KW-1133">Transmembrane helix</keyword>
<keyword evidence="1" id="KW-0812">Transmembrane</keyword>
<dbReference type="Proteomes" id="UP000249633">
    <property type="component" value="Unassembled WGS sequence"/>
</dbReference>
<reference evidence="2 3" key="1">
    <citation type="submission" date="2017-08" db="EMBL/GenBank/DDBJ databases">
        <title>Infants hospitalized years apart are colonized by the same room-sourced microbial strains.</title>
        <authorList>
            <person name="Brooks B."/>
            <person name="Olm M.R."/>
            <person name="Firek B.A."/>
            <person name="Baker R."/>
            <person name="Thomas B.C."/>
            <person name="Morowitz M.J."/>
            <person name="Banfield J.F."/>
        </authorList>
    </citation>
    <scope>NUCLEOTIDE SEQUENCE [LARGE SCALE GENOMIC DNA]</scope>
    <source>
        <strain evidence="2">S2_012_000_R2_81</strain>
    </source>
</reference>
<evidence type="ECO:0000256" key="1">
    <source>
        <dbReference type="SAM" id="Phobius"/>
    </source>
</evidence>
<gene>
    <name evidence="2" type="ORF">DI603_20765</name>
</gene>
<evidence type="ECO:0000313" key="3">
    <source>
        <dbReference type="Proteomes" id="UP000249633"/>
    </source>
</evidence>
<organism evidence="2 3">
    <name type="scientific">Roseateles depolymerans</name>
    <dbReference type="NCBI Taxonomy" id="76731"/>
    <lineage>
        <taxon>Bacteria</taxon>
        <taxon>Pseudomonadati</taxon>
        <taxon>Pseudomonadota</taxon>
        <taxon>Betaproteobacteria</taxon>
        <taxon>Burkholderiales</taxon>
        <taxon>Sphaerotilaceae</taxon>
        <taxon>Roseateles</taxon>
    </lineage>
</organism>
<dbReference type="PROSITE" id="PS51257">
    <property type="entry name" value="PROKAR_LIPOPROTEIN"/>
    <property type="match status" value="1"/>
</dbReference>
<dbReference type="EMBL" id="QFOD01000026">
    <property type="protein sequence ID" value="PZP27928.1"/>
    <property type="molecule type" value="Genomic_DNA"/>
</dbReference>
<proteinExistence type="predicted"/>
<feature type="transmembrane region" description="Helical" evidence="1">
    <location>
        <begin position="66"/>
        <end position="84"/>
    </location>
</feature>
<evidence type="ECO:0000313" key="2">
    <source>
        <dbReference type="EMBL" id="PZP27928.1"/>
    </source>
</evidence>
<name>A0A2W5DBB8_9BURK</name>
<feature type="transmembrane region" description="Helical" evidence="1">
    <location>
        <begin position="35"/>
        <end position="54"/>
    </location>
</feature>
<accession>A0A2W5DBB8</accession>
<keyword evidence="1" id="KW-0472">Membrane</keyword>
<protein>
    <submittedName>
        <fullName evidence="2">Uncharacterized protein</fullName>
    </submittedName>
</protein>
<comment type="caution">
    <text evidence="2">The sequence shown here is derived from an EMBL/GenBank/DDBJ whole genome shotgun (WGS) entry which is preliminary data.</text>
</comment>
<sequence length="87" mass="9313">MRSLQFLVVAGLLLAACLLLGRLFQAEWPQAPAVARAAFIAAWAALTLFNLWVGVSRAGYTLAEELPIAIGLFLPPAALAWLLVRPA</sequence>